<name>A0A2X4SYA7_SALER</name>
<proteinExistence type="predicted"/>
<gene>
    <name evidence="1" type="primary">glgC_1</name>
    <name evidence="1" type="ORF">NCTC7307_00331</name>
</gene>
<dbReference type="EMBL" id="LS483466">
    <property type="protein sequence ID" value="SQI19763.1"/>
    <property type="molecule type" value="Genomic_DNA"/>
</dbReference>
<dbReference type="Proteomes" id="UP000248731">
    <property type="component" value="Chromosome 1"/>
</dbReference>
<accession>A0A2X4SYA7</accession>
<keyword evidence="1" id="KW-0808">Transferase</keyword>
<dbReference type="SUPFAM" id="SSF53448">
    <property type="entry name" value="Nucleotide-diphospho-sugar transferases"/>
    <property type="match status" value="1"/>
</dbReference>
<protein>
    <submittedName>
        <fullName evidence="1">Glucose-1-phosphate adenylyltransferase</fullName>
        <ecNumber evidence="1">2.7.7.27</ecNumber>
    </submittedName>
</protein>
<dbReference type="InterPro" id="IPR029044">
    <property type="entry name" value="Nucleotide-diphossugar_trans"/>
</dbReference>
<keyword evidence="1" id="KW-0548">Nucleotidyltransferase</keyword>
<keyword evidence="2" id="KW-1185">Reference proteome</keyword>
<dbReference type="GO" id="GO:0008878">
    <property type="term" value="F:glucose-1-phosphate adenylyltransferase activity"/>
    <property type="evidence" value="ECO:0007669"/>
    <property type="project" value="UniProtKB-EC"/>
</dbReference>
<reference evidence="1 2" key="1">
    <citation type="submission" date="2018-06" db="EMBL/GenBank/DDBJ databases">
        <authorList>
            <consortium name="Pathogen Informatics"/>
            <person name="Doyle S."/>
        </authorList>
    </citation>
    <scope>NUCLEOTIDE SEQUENCE [LARGE SCALE GENOMIC DNA]</scope>
    <source>
        <strain evidence="1 2">NCTC7307</strain>
    </source>
</reference>
<evidence type="ECO:0000313" key="2">
    <source>
        <dbReference type="Proteomes" id="UP000248731"/>
    </source>
</evidence>
<dbReference type="Gene3D" id="3.90.550.10">
    <property type="entry name" value="Spore Coat Polysaccharide Biosynthesis Protein SpsA, Chain A"/>
    <property type="match status" value="1"/>
</dbReference>
<evidence type="ECO:0000313" key="1">
    <source>
        <dbReference type="EMBL" id="SQI19763.1"/>
    </source>
</evidence>
<dbReference type="EC" id="2.7.7.27" evidence="1"/>
<organism evidence="1 2">
    <name type="scientific">Salmonella enterica subsp. arizonae</name>
    <dbReference type="NCBI Taxonomy" id="59203"/>
    <lineage>
        <taxon>Bacteria</taxon>
        <taxon>Pseudomonadati</taxon>
        <taxon>Pseudomonadota</taxon>
        <taxon>Gammaproteobacteria</taxon>
        <taxon>Enterobacterales</taxon>
        <taxon>Enterobacteriaceae</taxon>
        <taxon>Salmonella</taxon>
    </lineage>
</organism>
<dbReference type="AlphaFoldDB" id="A0A2X4SYA7"/>
<sequence>MVSLEKNDRLMLARQLPLKSVALILAGGRGTRLKDLTNKTRQASRSLWREVPYHRFCLIQLSELRNSPYWRDHSVSVLTRWYSISNAAGHCLAKR</sequence>